<reference evidence="2 3" key="1">
    <citation type="journal article" date="2014" name="Genome Announc.">
        <title>Draft Genome Sequence of Advenella kashmirensis Strain W13003, a Polycyclic Aromatic Hydrocarbon-Degrading Bacterium.</title>
        <authorList>
            <person name="Wang X."/>
            <person name="Jin D."/>
            <person name="Zhou L."/>
            <person name="Wu L."/>
            <person name="An W."/>
            <person name="Zhao L."/>
        </authorList>
    </citation>
    <scope>NUCLEOTIDE SEQUENCE [LARGE SCALE GENOMIC DNA]</scope>
    <source>
        <strain evidence="2 3">W13003</strain>
    </source>
</reference>
<gene>
    <name evidence="2" type="ORF">W822_07420</name>
</gene>
<dbReference type="Gene3D" id="3.40.190.10">
    <property type="entry name" value="Periplasmic binding protein-like II"/>
    <property type="match status" value="2"/>
</dbReference>
<dbReference type="Proteomes" id="UP000018733">
    <property type="component" value="Unassembled WGS sequence"/>
</dbReference>
<sequence length="270" mass="28272">MNTNVIRRRAVLATIALSTFLAACGNLPGTAPKNTITVISSGGFASSVEALAPQFEKQSGYHVNIIHGSSMGGATDSIPARLDRQEPADMVILARKSLDKLADKGQVVQGSQVDLVRSLIGISVQKGAPKPDISTADAVKRTLLAAPSIAYSASASGTYYEKEMLKKLGIEAQVKPKSKRIVSERVGNVVARGDAAMGLQQVSELLPIKGADYVGVLPPALQHPTIFSAGITTHATNTEGAQALLKYLTSPAAVGTIREKGLEPAFQNSK</sequence>
<evidence type="ECO:0000313" key="3">
    <source>
        <dbReference type="Proteomes" id="UP000018733"/>
    </source>
</evidence>
<dbReference type="eggNOG" id="COG0725">
    <property type="taxonomic scope" value="Bacteria"/>
</dbReference>
<dbReference type="GO" id="GO:0030973">
    <property type="term" value="F:molybdate ion binding"/>
    <property type="evidence" value="ECO:0007669"/>
    <property type="project" value="TreeGrafter"/>
</dbReference>
<dbReference type="STRING" id="1424334.W822_07420"/>
<dbReference type="PANTHER" id="PTHR30632:SF11">
    <property type="entry name" value="BLR4797 PROTEIN"/>
    <property type="match status" value="1"/>
</dbReference>
<name>V8QSR9_9BURK</name>
<dbReference type="PANTHER" id="PTHR30632">
    <property type="entry name" value="MOLYBDATE-BINDING PERIPLASMIC PROTEIN"/>
    <property type="match status" value="1"/>
</dbReference>
<dbReference type="SUPFAM" id="SSF53850">
    <property type="entry name" value="Periplasmic binding protein-like II"/>
    <property type="match status" value="1"/>
</dbReference>
<dbReference type="OrthoDB" id="8216219at2"/>
<dbReference type="EMBL" id="AYXT01000009">
    <property type="protein sequence ID" value="ETF02677.1"/>
    <property type="molecule type" value="Genomic_DNA"/>
</dbReference>
<proteinExistence type="predicted"/>
<dbReference type="PROSITE" id="PS51257">
    <property type="entry name" value="PROKAR_LIPOPROTEIN"/>
    <property type="match status" value="1"/>
</dbReference>
<organism evidence="2 3">
    <name type="scientific">Advenella kashmirensis W13003</name>
    <dbReference type="NCBI Taxonomy" id="1424334"/>
    <lineage>
        <taxon>Bacteria</taxon>
        <taxon>Pseudomonadati</taxon>
        <taxon>Pseudomonadota</taxon>
        <taxon>Betaproteobacteria</taxon>
        <taxon>Burkholderiales</taxon>
        <taxon>Alcaligenaceae</taxon>
    </lineage>
</organism>
<evidence type="ECO:0000313" key="2">
    <source>
        <dbReference type="EMBL" id="ETF02677.1"/>
    </source>
</evidence>
<evidence type="ECO:0000256" key="1">
    <source>
        <dbReference type="SAM" id="SignalP"/>
    </source>
</evidence>
<feature type="chain" id="PRO_5004771977" evidence="1">
    <location>
        <begin position="24"/>
        <end position="270"/>
    </location>
</feature>
<dbReference type="InterPro" id="IPR050682">
    <property type="entry name" value="ModA/WtpA"/>
</dbReference>
<accession>V8QSR9</accession>
<keyword evidence="1" id="KW-0732">Signal</keyword>
<dbReference type="AlphaFoldDB" id="V8QSR9"/>
<dbReference type="PATRIC" id="fig|1424334.3.peg.1482"/>
<keyword evidence="3" id="KW-1185">Reference proteome</keyword>
<dbReference type="RefSeq" id="WP_024004464.1">
    <property type="nucleotide sequence ID" value="NZ_KI650979.1"/>
</dbReference>
<feature type="signal peptide" evidence="1">
    <location>
        <begin position="1"/>
        <end position="23"/>
    </location>
</feature>
<dbReference type="Pfam" id="PF13531">
    <property type="entry name" value="SBP_bac_11"/>
    <property type="match status" value="1"/>
</dbReference>
<protein>
    <submittedName>
        <fullName evidence="2">Molybdenum ABC transporter substrate-binding protein</fullName>
    </submittedName>
</protein>
<dbReference type="GO" id="GO:0015689">
    <property type="term" value="P:molybdate ion transport"/>
    <property type="evidence" value="ECO:0007669"/>
    <property type="project" value="TreeGrafter"/>
</dbReference>
<dbReference type="HOGENOM" id="CLU_079071_1_0_4"/>
<comment type="caution">
    <text evidence="2">The sequence shown here is derived from an EMBL/GenBank/DDBJ whole genome shotgun (WGS) entry which is preliminary data.</text>
</comment>